<protein>
    <submittedName>
        <fullName evidence="1">Uncharacterized protein</fullName>
    </submittedName>
</protein>
<evidence type="ECO:0000313" key="2">
    <source>
        <dbReference type="Proteomes" id="UP000188145"/>
    </source>
</evidence>
<dbReference type="Proteomes" id="UP000188145">
    <property type="component" value="Chromosome"/>
</dbReference>
<keyword evidence="2" id="KW-1185">Reference proteome</keyword>
<dbReference type="KEGG" id="tes:BW730_13770"/>
<dbReference type="STRING" id="1332264.BW730_13770"/>
<evidence type="ECO:0000313" key="1">
    <source>
        <dbReference type="EMBL" id="AQP48414.1"/>
    </source>
</evidence>
<proteinExistence type="predicted"/>
<dbReference type="AlphaFoldDB" id="A0A1Q2CQN8"/>
<dbReference type="RefSeq" id="WP_077686748.1">
    <property type="nucleotide sequence ID" value="NZ_CP019606.1"/>
</dbReference>
<gene>
    <name evidence="1" type="ORF">BW730_13770</name>
</gene>
<dbReference type="EMBL" id="CP019606">
    <property type="protein sequence ID" value="AQP48414.1"/>
    <property type="molecule type" value="Genomic_DNA"/>
</dbReference>
<accession>A0A1Q2CQN8</accession>
<sequence length="339" mass="35197">MAGIVQLAAGGTAQAPAGAVSIKLSTTAPAQVLLTRPDGEVVEPQFRVSANEVVVVPGQELLIGARSATGQPFASGTRLGMSFRSPGGAGGEIVRPAVEVGGHHSVHLVRLSADGTLTDLFADARRADEGAWSRAWLRPGEYAYHVNHQDSTTRDVDWALVLDASASVLVEERRAAIGTFVETLIGIAATGYGNLPGSVLVATEPVRDSVAALDADAIDWNDALGHDPAPWPRVTRAVETAAKGGRSVALLLDGVPVDYRELEAFAASSGTPMLVVAVGRSRHGLRPEDRPAQFWDEELAALDGLAALENVRLVATADLAGAVEDAASLADALFPKVAS</sequence>
<organism evidence="1 2">
    <name type="scientific">Tessaracoccus aquimaris</name>
    <dbReference type="NCBI Taxonomy" id="1332264"/>
    <lineage>
        <taxon>Bacteria</taxon>
        <taxon>Bacillati</taxon>
        <taxon>Actinomycetota</taxon>
        <taxon>Actinomycetes</taxon>
        <taxon>Propionibacteriales</taxon>
        <taxon>Propionibacteriaceae</taxon>
        <taxon>Tessaracoccus</taxon>
    </lineage>
</organism>
<name>A0A1Q2CQN8_9ACTN</name>
<dbReference type="OrthoDB" id="3718862at2"/>
<reference evidence="2" key="1">
    <citation type="submission" date="2017-02" db="EMBL/GenBank/DDBJ databases">
        <title>Tessaracoccus aquaemaris sp. nov., isolated from the intestine of a Korean rockfish, Sebastes schlegelii, in a marine aquaculture pond.</title>
        <authorList>
            <person name="Tak E.J."/>
            <person name="Bae J.-W."/>
        </authorList>
    </citation>
    <scope>NUCLEOTIDE SEQUENCE [LARGE SCALE GENOMIC DNA]</scope>
    <source>
        <strain evidence="2">NSG39</strain>
    </source>
</reference>